<dbReference type="InterPro" id="IPR033124">
    <property type="entry name" value="Ser_caboxypep_his_AS"/>
</dbReference>
<dbReference type="EMBL" id="VJMH01005241">
    <property type="protein sequence ID" value="KAF0698430.1"/>
    <property type="molecule type" value="Genomic_DNA"/>
</dbReference>
<evidence type="ECO:0000313" key="10">
    <source>
        <dbReference type="EMBL" id="VFT87827.1"/>
    </source>
</evidence>
<dbReference type="EMBL" id="CAADRA010005262">
    <property type="protein sequence ID" value="VFT87827.1"/>
    <property type="molecule type" value="Genomic_DNA"/>
</dbReference>
<dbReference type="Proteomes" id="UP000332933">
    <property type="component" value="Unassembled WGS sequence"/>
</dbReference>
<evidence type="ECO:0000256" key="4">
    <source>
        <dbReference type="ARBA" id="ARBA00022729"/>
    </source>
</evidence>
<feature type="transmembrane region" description="Helical" evidence="8">
    <location>
        <begin position="54"/>
        <end position="73"/>
    </location>
</feature>
<keyword evidence="8" id="KW-0472">Membrane</keyword>
<dbReference type="GO" id="GO:0004185">
    <property type="term" value="F:serine-type carboxypeptidase activity"/>
    <property type="evidence" value="ECO:0007669"/>
    <property type="project" value="UniProtKB-UniRule"/>
</dbReference>
<evidence type="ECO:0000313" key="9">
    <source>
        <dbReference type="EMBL" id="KAF0698430.1"/>
    </source>
</evidence>
<keyword evidence="4" id="KW-0732">Signal</keyword>
<dbReference type="PANTHER" id="PTHR11802">
    <property type="entry name" value="SERINE PROTEASE FAMILY S10 SERINE CARBOXYPEPTIDASE"/>
    <property type="match status" value="1"/>
</dbReference>
<accession>A0A485KRQ7</accession>
<organism evidence="10 11">
    <name type="scientific">Aphanomyces stellatus</name>
    <dbReference type="NCBI Taxonomy" id="120398"/>
    <lineage>
        <taxon>Eukaryota</taxon>
        <taxon>Sar</taxon>
        <taxon>Stramenopiles</taxon>
        <taxon>Oomycota</taxon>
        <taxon>Saprolegniomycetes</taxon>
        <taxon>Saprolegniales</taxon>
        <taxon>Verrucalvaceae</taxon>
        <taxon>Aphanomyces</taxon>
    </lineage>
</organism>
<dbReference type="OrthoDB" id="443318at2759"/>
<dbReference type="GO" id="GO:0006508">
    <property type="term" value="P:proteolysis"/>
    <property type="evidence" value="ECO:0007669"/>
    <property type="project" value="UniProtKB-KW"/>
</dbReference>
<dbReference type="InterPro" id="IPR001563">
    <property type="entry name" value="Peptidase_S10"/>
</dbReference>
<evidence type="ECO:0000256" key="2">
    <source>
        <dbReference type="ARBA" id="ARBA00022645"/>
    </source>
</evidence>
<dbReference type="PRINTS" id="PR00724">
    <property type="entry name" value="CRBOXYPTASEC"/>
</dbReference>
<gene>
    <name evidence="10" type="primary">Aste57867_10959</name>
    <name evidence="9" type="ORF">As57867_010919</name>
    <name evidence="10" type="ORF">ASTE57867_10959</name>
</gene>
<dbReference type="EC" id="3.4.16.-" evidence="7"/>
<dbReference type="PROSITE" id="PS00560">
    <property type="entry name" value="CARBOXYPEPT_SER_HIS"/>
    <property type="match status" value="1"/>
</dbReference>
<evidence type="ECO:0000256" key="6">
    <source>
        <dbReference type="ARBA" id="ARBA00023180"/>
    </source>
</evidence>
<dbReference type="SUPFAM" id="SSF53474">
    <property type="entry name" value="alpha/beta-Hydrolases"/>
    <property type="match status" value="1"/>
</dbReference>
<keyword evidence="5 7" id="KW-0378">Hydrolase</keyword>
<keyword evidence="6" id="KW-0325">Glycoprotein</keyword>
<sequence length="507" mass="55692">MYSNIYVISPLTLSKLRSGLQSPVSTNSEDMSTEKSPLFRVVSKPRKAKSSKSLLMALGAAAALVTVGVTTYARPSVMTAANHSLVQDLSVIDPAFCDVTRQQSGYIQLPHKVDDHYFYWFFESRGNPETDPLVLWLTGGPGGSSMFALLHENGPCTIDANLTTVTNPYSWTNHANVIWLDQPTGVGFSYSTSKHDEDHTEVDVGRNIYGFLQGFLKKNPKFKHHPFFITGESYGGHYVPAAAHYLLMTPVGDEDVEINLQGIAVGNGLTDSVTQIPHTLAMVNNAYNVTLVAPERLADLQLASAAVATLVEACQDPALEDAACREALYGWSNELLFELAGHSKRNPYDIRQDCSRGCDDAFEHVRAFLNSPAVQAKLRVQKRWEEMNRAVAQGFAVDFMKNYVQFVPDLLAKNVRVLVYAGDADLMCNWVGNEAWTKKLDWPGHAAFNAAAVTPLMVAGATAGEVRSTRDLSFVRVFNAGHMVPSDQPQVALTLINRFFQNAPLDA</sequence>
<evidence type="ECO:0000256" key="1">
    <source>
        <dbReference type="ARBA" id="ARBA00009431"/>
    </source>
</evidence>
<evidence type="ECO:0000256" key="8">
    <source>
        <dbReference type="SAM" id="Phobius"/>
    </source>
</evidence>
<protein>
    <recommendedName>
        <fullName evidence="7">Carboxypeptidase</fullName>
        <ecNumber evidence="7">3.4.16.-</ecNumber>
    </recommendedName>
</protein>
<dbReference type="Gene3D" id="3.40.50.1820">
    <property type="entry name" value="alpha/beta hydrolase"/>
    <property type="match status" value="1"/>
</dbReference>
<dbReference type="InterPro" id="IPR018202">
    <property type="entry name" value="Ser_caboxypep_ser_AS"/>
</dbReference>
<keyword evidence="3 7" id="KW-0645">Protease</keyword>
<dbReference type="PANTHER" id="PTHR11802:SF113">
    <property type="entry name" value="SERINE CARBOXYPEPTIDASE CTSA-4.1"/>
    <property type="match status" value="1"/>
</dbReference>
<dbReference type="Pfam" id="PF00450">
    <property type="entry name" value="Peptidase_S10"/>
    <property type="match status" value="1"/>
</dbReference>
<dbReference type="InterPro" id="IPR029058">
    <property type="entry name" value="AB_hydrolase_fold"/>
</dbReference>
<keyword evidence="8" id="KW-1133">Transmembrane helix</keyword>
<keyword evidence="8" id="KW-0812">Transmembrane</keyword>
<reference evidence="10 11" key="1">
    <citation type="submission" date="2019-03" db="EMBL/GenBank/DDBJ databases">
        <authorList>
            <person name="Gaulin E."/>
            <person name="Dumas B."/>
        </authorList>
    </citation>
    <scope>NUCLEOTIDE SEQUENCE [LARGE SCALE GENOMIC DNA]</scope>
    <source>
        <strain evidence="10">CBS 568.67</strain>
    </source>
</reference>
<evidence type="ECO:0000256" key="7">
    <source>
        <dbReference type="RuleBase" id="RU361156"/>
    </source>
</evidence>
<evidence type="ECO:0000313" key="11">
    <source>
        <dbReference type="Proteomes" id="UP000332933"/>
    </source>
</evidence>
<name>A0A485KRQ7_9STRA</name>
<comment type="similarity">
    <text evidence="1 7">Belongs to the peptidase S10 family.</text>
</comment>
<keyword evidence="11" id="KW-1185">Reference proteome</keyword>
<evidence type="ECO:0000256" key="3">
    <source>
        <dbReference type="ARBA" id="ARBA00022670"/>
    </source>
</evidence>
<dbReference type="AlphaFoldDB" id="A0A485KRQ7"/>
<evidence type="ECO:0000256" key="5">
    <source>
        <dbReference type="ARBA" id="ARBA00022801"/>
    </source>
</evidence>
<keyword evidence="2 7" id="KW-0121">Carboxypeptidase</keyword>
<dbReference type="Gene3D" id="1.10.287.410">
    <property type="match status" value="1"/>
</dbReference>
<dbReference type="PROSITE" id="PS00131">
    <property type="entry name" value="CARBOXYPEPT_SER_SER"/>
    <property type="match status" value="1"/>
</dbReference>
<reference evidence="9" key="2">
    <citation type="submission" date="2019-06" db="EMBL/GenBank/DDBJ databases">
        <title>Genomics analysis of Aphanomyces spp. identifies a new class of oomycete effector associated with host adaptation.</title>
        <authorList>
            <person name="Gaulin E."/>
        </authorList>
    </citation>
    <scope>NUCLEOTIDE SEQUENCE</scope>
    <source>
        <strain evidence="9">CBS 578.67</strain>
    </source>
</reference>
<proteinExistence type="inferred from homology"/>